<gene>
    <name evidence="2" type="ORF">SAMN04489859_102019</name>
</gene>
<feature type="region of interest" description="Disordered" evidence="1">
    <location>
        <begin position="75"/>
        <end position="143"/>
    </location>
</feature>
<evidence type="ECO:0000256" key="1">
    <source>
        <dbReference type="SAM" id="MobiDB-lite"/>
    </source>
</evidence>
<organism evidence="2 3">
    <name type="scientific">Paracoccus alcaliphilus</name>
    <dbReference type="NCBI Taxonomy" id="34002"/>
    <lineage>
        <taxon>Bacteria</taxon>
        <taxon>Pseudomonadati</taxon>
        <taxon>Pseudomonadota</taxon>
        <taxon>Alphaproteobacteria</taxon>
        <taxon>Rhodobacterales</taxon>
        <taxon>Paracoccaceae</taxon>
        <taxon>Paracoccus</taxon>
    </lineage>
</organism>
<dbReference type="RefSeq" id="WP_090613448.1">
    <property type="nucleotide sequence ID" value="NZ_CP067124.1"/>
</dbReference>
<protein>
    <submittedName>
        <fullName evidence="2">Uncharacterized protein</fullName>
    </submittedName>
</protein>
<name>A0A1H8K2Q0_9RHOB</name>
<keyword evidence="3" id="KW-1185">Reference proteome</keyword>
<feature type="compositionally biased region" description="Acidic residues" evidence="1">
    <location>
        <begin position="117"/>
        <end position="139"/>
    </location>
</feature>
<dbReference type="EMBL" id="FODE01000020">
    <property type="protein sequence ID" value="SEN87204.1"/>
    <property type="molecule type" value="Genomic_DNA"/>
</dbReference>
<evidence type="ECO:0000313" key="2">
    <source>
        <dbReference type="EMBL" id="SEN87204.1"/>
    </source>
</evidence>
<proteinExistence type="predicted"/>
<reference evidence="2 3" key="1">
    <citation type="submission" date="2016-10" db="EMBL/GenBank/DDBJ databases">
        <authorList>
            <person name="de Groot N.N."/>
        </authorList>
    </citation>
    <scope>NUCLEOTIDE SEQUENCE [LARGE SCALE GENOMIC DNA]</scope>
    <source>
        <strain evidence="2 3">DSM 8512</strain>
    </source>
</reference>
<sequence length="175" mass="19154">MKIESIIRRPGGTNITLGATEYHFKPEGPDPRHVAIVADEAHARVLLSIAEGYRALDHIPAAPVTLDEARAALDEAFPGRPFDHLLNDGSVPQPVPQPEPQPEPEPEPEQSQIGAEPEPEGEDEDKQDDEPAGTLPDDEAALRAQFEELIGRKPHANMRIDTMKAQIEAAMAERQ</sequence>
<evidence type="ECO:0000313" key="3">
    <source>
        <dbReference type="Proteomes" id="UP000199054"/>
    </source>
</evidence>
<dbReference type="Proteomes" id="UP000199054">
    <property type="component" value="Unassembled WGS sequence"/>
</dbReference>
<accession>A0A1H8K2Q0</accession>
<dbReference type="AlphaFoldDB" id="A0A1H8K2Q0"/>
<dbReference type="STRING" id="34002.SAMN04489859_102019"/>